<evidence type="ECO:0000256" key="1">
    <source>
        <dbReference type="SAM" id="MobiDB-lite"/>
    </source>
</evidence>
<organism evidence="2">
    <name type="scientific">Anopheles sinensis</name>
    <name type="common">Mosquito</name>
    <dbReference type="NCBI Taxonomy" id="74873"/>
    <lineage>
        <taxon>Eukaryota</taxon>
        <taxon>Metazoa</taxon>
        <taxon>Ecdysozoa</taxon>
        <taxon>Arthropoda</taxon>
        <taxon>Hexapoda</taxon>
        <taxon>Insecta</taxon>
        <taxon>Pterygota</taxon>
        <taxon>Neoptera</taxon>
        <taxon>Endopterygota</taxon>
        <taxon>Diptera</taxon>
        <taxon>Nematocera</taxon>
        <taxon>Culicoidea</taxon>
        <taxon>Culicidae</taxon>
        <taxon>Anophelinae</taxon>
        <taxon>Anopheles</taxon>
    </lineage>
</organism>
<dbReference type="VEuPathDB" id="VectorBase:ASIC018542"/>
<dbReference type="Proteomes" id="UP000030765">
    <property type="component" value="Unassembled WGS sequence"/>
</dbReference>
<dbReference type="AlphaFoldDB" id="A0A084WJV9"/>
<reference evidence="3" key="2">
    <citation type="submission" date="2020-05" db="UniProtKB">
        <authorList>
            <consortium name="EnsemblMetazoa"/>
        </authorList>
    </citation>
    <scope>IDENTIFICATION</scope>
</reference>
<reference evidence="2 4" key="1">
    <citation type="journal article" date="2014" name="BMC Genomics">
        <title>Genome sequence of Anopheles sinensis provides insight into genetics basis of mosquito competence for malaria parasites.</title>
        <authorList>
            <person name="Zhou D."/>
            <person name="Zhang D."/>
            <person name="Ding G."/>
            <person name="Shi L."/>
            <person name="Hou Q."/>
            <person name="Ye Y."/>
            <person name="Xu Y."/>
            <person name="Zhou H."/>
            <person name="Xiong C."/>
            <person name="Li S."/>
            <person name="Yu J."/>
            <person name="Hong S."/>
            <person name="Yu X."/>
            <person name="Zou P."/>
            <person name="Chen C."/>
            <person name="Chang X."/>
            <person name="Wang W."/>
            <person name="Lv Y."/>
            <person name="Sun Y."/>
            <person name="Ma L."/>
            <person name="Shen B."/>
            <person name="Zhu C."/>
        </authorList>
    </citation>
    <scope>NUCLEOTIDE SEQUENCE [LARGE SCALE GENOMIC DNA]</scope>
</reference>
<sequence length="122" mass="13155">MAQAGAERRRWSAGKGFFGLPPPGGDGREAIDAANSCQIYHSKRAPSETSLQPHTDELCSMAQKEPAVCSVYRTMSAPASIHRSKLSLEHRVVGKPRENSGLECNIQPHVSASEAPRVVGEM</sequence>
<dbReference type="EMBL" id="KE525348">
    <property type="protein sequence ID" value="KFB50503.1"/>
    <property type="molecule type" value="Genomic_DNA"/>
</dbReference>
<proteinExistence type="predicted"/>
<gene>
    <name evidence="2" type="ORF">ZHAS_00018542</name>
</gene>
<evidence type="ECO:0000313" key="2">
    <source>
        <dbReference type="EMBL" id="KFB50503.1"/>
    </source>
</evidence>
<feature type="compositionally biased region" description="Basic and acidic residues" evidence="1">
    <location>
        <begin position="1"/>
        <end position="10"/>
    </location>
</feature>
<keyword evidence="4" id="KW-1185">Reference proteome</keyword>
<protein>
    <submittedName>
        <fullName evidence="2 3">Uncharacterized protein</fullName>
    </submittedName>
</protein>
<name>A0A084WJV9_ANOSI</name>
<evidence type="ECO:0000313" key="4">
    <source>
        <dbReference type="Proteomes" id="UP000030765"/>
    </source>
</evidence>
<feature type="region of interest" description="Disordered" evidence="1">
    <location>
        <begin position="1"/>
        <end position="28"/>
    </location>
</feature>
<accession>A0A084WJV9</accession>
<dbReference type="EnsemblMetazoa" id="ASIC018542-RA">
    <property type="protein sequence ID" value="ASIC018542-PA"/>
    <property type="gene ID" value="ASIC018542"/>
</dbReference>
<evidence type="ECO:0000313" key="3">
    <source>
        <dbReference type="EnsemblMetazoa" id="ASIC018542-PA"/>
    </source>
</evidence>
<dbReference type="EMBL" id="ATLV01024081">
    <property type="status" value="NOT_ANNOTATED_CDS"/>
    <property type="molecule type" value="Genomic_DNA"/>
</dbReference>